<keyword evidence="2" id="KW-0493">Microtubule</keyword>
<dbReference type="Pfam" id="PF00225">
    <property type="entry name" value="Kinesin"/>
    <property type="match status" value="2"/>
</dbReference>
<accession>A0A843WVK2</accession>
<comment type="similarity">
    <text evidence="1">Belongs to the TRAFAC class myosin-kinesin ATPase superfamily. Kinesin family. KIN-14 subfamily.</text>
</comment>
<reference evidence="8" key="1">
    <citation type="submission" date="2017-07" db="EMBL/GenBank/DDBJ databases">
        <title>Taro Niue Genome Assembly and Annotation.</title>
        <authorList>
            <person name="Atibalentja N."/>
            <person name="Keating K."/>
            <person name="Fields C.J."/>
        </authorList>
    </citation>
    <scope>NUCLEOTIDE SEQUENCE</scope>
    <source>
        <strain evidence="8">Niue_2</strain>
        <tissue evidence="8">Leaf</tissue>
    </source>
</reference>
<dbReference type="PROSITE" id="PS50021">
    <property type="entry name" value="CH"/>
    <property type="match status" value="1"/>
</dbReference>
<dbReference type="InterPro" id="IPR027417">
    <property type="entry name" value="P-loop_NTPase"/>
</dbReference>
<dbReference type="InterPro" id="IPR036961">
    <property type="entry name" value="Kinesin_motor_dom_sf"/>
</dbReference>
<evidence type="ECO:0000256" key="4">
    <source>
        <dbReference type="PROSITE-ProRule" id="PRU00283"/>
    </source>
</evidence>
<dbReference type="Gene3D" id="3.40.850.10">
    <property type="entry name" value="Kinesin motor domain"/>
    <property type="match status" value="1"/>
</dbReference>
<dbReference type="Pfam" id="PF00307">
    <property type="entry name" value="CH"/>
    <property type="match status" value="1"/>
</dbReference>
<dbReference type="InterPro" id="IPR036872">
    <property type="entry name" value="CH_dom_sf"/>
</dbReference>
<feature type="domain" description="Kinesin motor" evidence="7">
    <location>
        <begin position="569"/>
        <end position="945"/>
    </location>
</feature>
<dbReference type="OrthoDB" id="3176171at2759"/>
<dbReference type="AlphaFoldDB" id="A0A843WVK2"/>
<dbReference type="SMART" id="SM00033">
    <property type="entry name" value="CH"/>
    <property type="match status" value="1"/>
</dbReference>
<dbReference type="PROSITE" id="PS50067">
    <property type="entry name" value="KINESIN_MOTOR_2"/>
    <property type="match status" value="1"/>
</dbReference>
<evidence type="ECO:0000256" key="2">
    <source>
        <dbReference type="ARBA" id="ARBA00022701"/>
    </source>
</evidence>
<evidence type="ECO:0000256" key="3">
    <source>
        <dbReference type="ARBA" id="ARBA00023175"/>
    </source>
</evidence>
<organism evidence="8 9">
    <name type="scientific">Colocasia esculenta</name>
    <name type="common">Wild taro</name>
    <name type="synonym">Arum esculentum</name>
    <dbReference type="NCBI Taxonomy" id="4460"/>
    <lineage>
        <taxon>Eukaryota</taxon>
        <taxon>Viridiplantae</taxon>
        <taxon>Streptophyta</taxon>
        <taxon>Embryophyta</taxon>
        <taxon>Tracheophyta</taxon>
        <taxon>Spermatophyta</taxon>
        <taxon>Magnoliopsida</taxon>
        <taxon>Liliopsida</taxon>
        <taxon>Araceae</taxon>
        <taxon>Aroideae</taxon>
        <taxon>Colocasieae</taxon>
        <taxon>Colocasia</taxon>
    </lineage>
</organism>
<dbReference type="InterPro" id="IPR027640">
    <property type="entry name" value="Kinesin-like_fam"/>
</dbReference>
<dbReference type="Gene3D" id="1.10.418.10">
    <property type="entry name" value="Calponin-like domain"/>
    <property type="match status" value="1"/>
</dbReference>
<evidence type="ECO:0000313" key="8">
    <source>
        <dbReference type="EMBL" id="MQM07954.1"/>
    </source>
</evidence>
<keyword evidence="9" id="KW-1185">Reference proteome</keyword>
<keyword evidence="4" id="KW-0547">Nucleotide-binding</keyword>
<keyword evidence="5" id="KW-0175">Coiled coil</keyword>
<dbReference type="EMBL" id="NMUH01003999">
    <property type="protein sequence ID" value="MQM07954.1"/>
    <property type="molecule type" value="Genomic_DNA"/>
</dbReference>
<dbReference type="PRINTS" id="PR00380">
    <property type="entry name" value="KINESINHEAVY"/>
</dbReference>
<dbReference type="GO" id="GO:0005524">
    <property type="term" value="F:ATP binding"/>
    <property type="evidence" value="ECO:0007669"/>
    <property type="project" value="UniProtKB-UniRule"/>
</dbReference>
<dbReference type="FunFam" id="3.40.850.10:FF:000111">
    <property type="entry name" value="p-loop nucleoside triphosphate hydrolase superfamily protein with CH (Calponin Homology) domain"/>
    <property type="match status" value="1"/>
</dbReference>
<dbReference type="GO" id="GO:0007018">
    <property type="term" value="P:microtubule-based movement"/>
    <property type="evidence" value="ECO:0007669"/>
    <property type="project" value="InterPro"/>
</dbReference>
<dbReference type="Proteomes" id="UP000652761">
    <property type="component" value="Unassembled WGS sequence"/>
</dbReference>
<feature type="domain" description="Calponin-homology (CH)" evidence="6">
    <location>
        <begin position="135"/>
        <end position="256"/>
    </location>
</feature>
<dbReference type="FunFam" id="3.40.850.10:FF:000373">
    <property type="entry name" value="p-loop nucleoside triphosphate hydrolase superfamily protein with CH (Calponin Homology) domain"/>
    <property type="match status" value="1"/>
</dbReference>
<feature type="non-terminal residue" evidence="8">
    <location>
        <position position="1253"/>
    </location>
</feature>
<evidence type="ECO:0000256" key="1">
    <source>
        <dbReference type="ARBA" id="ARBA00010899"/>
    </source>
</evidence>
<dbReference type="GO" id="GO:0005874">
    <property type="term" value="C:microtubule"/>
    <property type="evidence" value="ECO:0007669"/>
    <property type="project" value="UniProtKB-KW"/>
</dbReference>
<dbReference type="SUPFAM" id="SSF47576">
    <property type="entry name" value="Calponin-homology domain, CH-domain"/>
    <property type="match status" value="1"/>
</dbReference>
<evidence type="ECO:0000259" key="6">
    <source>
        <dbReference type="PROSITE" id="PS50021"/>
    </source>
</evidence>
<feature type="binding site" evidence="4">
    <location>
        <begin position="652"/>
        <end position="659"/>
    </location>
    <ligand>
        <name>ATP</name>
        <dbReference type="ChEBI" id="CHEBI:30616"/>
    </ligand>
</feature>
<comment type="caution">
    <text evidence="8">The sequence shown here is derived from an EMBL/GenBank/DDBJ whole genome shotgun (WGS) entry which is preliminary data.</text>
</comment>
<evidence type="ECO:0000313" key="9">
    <source>
        <dbReference type="Proteomes" id="UP000652761"/>
    </source>
</evidence>
<feature type="coiled-coil region" evidence="5">
    <location>
        <begin position="952"/>
        <end position="979"/>
    </location>
</feature>
<dbReference type="GO" id="GO:0003777">
    <property type="term" value="F:microtubule motor activity"/>
    <property type="evidence" value="ECO:0007669"/>
    <property type="project" value="InterPro"/>
</dbReference>
<name>A0A843WVK2_COLES</name>
<gene>
    <name evidence="8" type="ORF">Taro_040803</name>
</gene>
<sequence>GRDRSGLRGWRLGIRFGQPRAGPPFCAEGAWELFLSGSTTRSSSRRAATNSTAKGCFCRLDQTDATLKQGLVSIAISSVRPPPVPIPPTPAQGSMAPPEGFLSISVASVVEDVLQQHEARLSDNDLASRKAEEAAGRRYEAAGWLRKMVGVVVAKDLPDEPTEEEFRLGLRNGLVLCNALNKVHSGAVPKVVENSGDAVLSDGAALSAYQYFENIKNFLVAVQDKGLPAFELSDLEEGGKSSRIVNCILALKAHNEKRQMGGTGSWKFTGTNKPVGSEKTYMRKTSEPFMNPLSRNISSNERFQDNQNFCRDTNQDTTEMVGNLVHVYNGSGSLNKLVRAVLSGKKPEEVPSMLESMLKKVMEEFERRIATQNELIKTTLEDLSSDGGKSLSKRKILAELPVASDETKMVTNEENVTHPKKGTCFSTMLVQEKESKSSLVGRQTILDQQQRDIQVGNYTEIHSNADELKLPSCVLEFFLYFQRLKHTLHDTKAGMRNMQIKYSEELHVLGKINRKEYWLFLDSLQIIKLSLYSSTGKHLYSLAYAASGYHRVLEENRKLYNQVQDLKGSIRVYCRVRPFLPGQPSSVSTISHLDDGNISIITSLKNGKEAHRSFTFNRIFGASASQEEVFSDTQPLIRSVLDGYNVCIFAYGQTGSGKTYTMSGPKNITQESQGVNYRALSDLFYLSEQRKDTFCYDIAVQMIEIYNEQVRDLLASDGLNRRYPSMLAALYSLVFKQLVCTNTLEIRNSTQKGLNVPDANLVPVASTSEVIELMNIGQRNRAVGATALNDRSSRSHRSECIFCSIWGFLLELVYTLLMLIKLTICSCLTIHVQGKEVASGTILRGCMHLVDLAGSERVDKSEVKGERLKEAQHINKSLSALGDVIAALAQKNSHVPYRNSKLTQLLQDSLGGQAKTLMFVHISPEPDAIGETISTLKFAERVSTVELGAARLNKESGEVKDLKEQIASLKAALARKEEPERNRSMMSTPEVNKTNVGLQAGTISSMLPNQQSGVIHPNYATWHKTPSFYLEEALTTADSPPWPDSSPSVSLRSAEEKQTSLGDWVDKIMVNKQDSRIRYENNFSDWGEASDLPFCQRYSPNVEMYSDQLFHGNGIIRQDRHEYDDTQGIRFEPASTDASEEMATSDSSEADILWQCNPPKTSSIVSGSAMRSKKVKSPDTRYCRKVSPTPKIPLKCYLSSLFCLLHIGLQFKSVVHRPRGKLHLDQINRLIELEGSKLLVLQVGNNKKKKGME</sequence>
<evidence type="ECO:0000256" key="5">
    <source>
        <dbReference type="SAM" id="Coils"/>
    </source>
</evidence>
<dbReference type="PANTHER" id="PTHR47972">
    <property type="entry name" value="KINESIN-LIKE PROTEIN KLP-3"/>
    <property type="match status" value="1"/>
</dbReference>
<protein>
    <submittedName>
        <fullName evidence="8">Uncharacterized protein</fullName>
    </submittedName>
</protein>
<dbReference type="InterPro" id="IPR001752">
    <property type="entry name" value="Kinesin_motor_dom"/>
</dbReference>
<evidence type="ECO:0000259" key="7">
    <source>
        <dbReference type="PROSITE" id="PS50067"/>
    </source>
</evidence>
<keyword evidence="4" id="KW-0067">ATP-binding</keyword>
<dbReference type="SUPFAM" id="SSF52540">
    <property type="entry name" value="P-loop containing nucleoside triphosphate hydrolases"/>
    <property type="match status" value="1"/>
</dbReference>
<dbReference type="CDD" id="cd21203">
    <property type="entry name" value="CH_AtKIN14-like"/>
    <property type="match status" value="1"/>
</dbReference>
<dbReference type="PANTHER" id="PTHR47972:SF39">
    <property type="entry name" value="KINESIN-LIKE PROTEIN KIN-14I"/>
    <property type="match status" value="1"/>
</dbReference>
<proteinExistence type="inferred from homology"/>
<keyword evidence="3 4" id="KW-0505">Motor protein</keyword>
<dbReference type="GO" id="GO:0008017">
    <property type="term" value="F:microtubule binding"/>
    <property type="evidence" value="ECO:0007669"/>
    <property type="project" value="InterPro"/>
</dbReference>
<dbReference type="InterPro" id="IPR001715">
    <property type="entry name" value="CH_dom"/>
</dbReference>
<dbReference type="SMART" id="SM00129">
    <property type="entry name" value="KISc"/>
    <property type="match status" value="1"/>
</dbReference>